<comment type="cofactor">
    <cofactor evidence="6">
        <name>Mg(2+)</name>
        <dbReference type="ChEBI" id="CHEBI:18420"/>
    </cofactor>
    <cofactor evidence="6">
        <name>Mn(2+)</name>
        <dbReference type="ChEBI" id="CHEBI:29035"/>
    </cofactor>
    <text evidence="6">Mg(2+). Can also accept Mn(2+).</text>
</comment>
<dbReference type="EC" id="2.7.2.1" evidence="6"/>
<dbReference type="NCBIfam" id="TIGR00016">
    <property type="entry name" value="ackA"/>
    <property type="match status" value="1"/>
</dbReference>
<dbReference type="PROSITE" id="PS01075">
    <property type="entry name" value="ACETATE_KINASE_1"/>
    <property type="match status" value="1"/>
</dbReference>
<dbReference type="InterPro" id="IPR000890">
    <property type="entry name" value="Aliphatic_acid_kin_short-chain"/>
</dbReference>
<keyword evidence="6" id="KW-0963">Cytoplasm</keyword>
<name>A0ABX0A0S1_9BACI</name>
<accession>A0ABX0A0S1</accession>
<keyword evidence="9" id="KW-1185">Reference proteome</keyword>
<dbReference type="PROSITE" id="PS01076">
    <property type="entry name" value="ACETATE_KINASE_2"/>
    <property type="match status" value="1"/>
</dbReference>
<dbReference type="PANTHER" id="PTHR21060">
    <property type="entry name" value="ACETATE KINASE"/>
    <property type="match status" value="1"/>
</dbReference>
<dbReference type="Proteomes" id="UP000743899">
    <property type="component" value="Unassembled WGS sequence"/>
</dbReference>
<feature type="binding site" evidence="6">
    <location>
        <position position="15"/>
    </location>
    <ligand>
        <name>ATP</name>
        <dbReference type="ChEBI" id="CHEBI:30616"/>
    </ligand>
</feature>
<comment type="similarity">
    <text evidence="1 6 7">Belongs to the acetokinase family.</text>
</comment>
<dbReference type="PANTHER" id="PTHR21060:SF15">
    <property type="entry name" value="ACETATE KINASE-RELATED"/>
    <property type="match status" value="1"/>
</dbReference>
<dbReference type="PIRSF" id="PIRSF000722">
    <property type="entry name" value="Acetate_prop_kin"/>
    <property type="match status" value="1"/>
</dbReference>
<evidence type="ECO:0000256" key="2">
    <source>
        <dbReference type="ARBA" id="ARBA00022679"/>
    </source>
</evidence>
<dbReference type="RefSeq" id="WP_161919851.1">
    <property type="nucleotide sequence ID" value="NZ_JAACYS010000012.1"/>
</dbReference>
<keyword evidence="3 6" id="KW-0547">Nucleotide-binding</keyword>
<comment type="function">
    <text evidence="6">Catalyzes the formation of acetyl phosphate from acetate and ATP. Can also catalyze the reverse reaction.</text>
</comment>
<keyword evidence="4 6" id="KW-0418">Kinase</keyword>
<dbReference type="InterPro" id="IPR023865">
    <property type="entry name" value="Aliphatic_acid_kinase_CS"/>
</dbReference>
<feature type="binding site" evidence="6">
    <location>
        <begin position="329"/>
        <end position="333"/>
    </location>
    <ligand>
        <name>ATP</name>
        <dbReference type="ChEBI" id="CHEBI:30616"/>
    </ligand>
</feature>
<evidence type="ECO:0000256" key="1">
    <source>
        <dbReference type="ARBA" id="ARBA00008748"/>
    </source>
</evidence>
<protein>
    <recommendedName>
        <fullName evidence="6">Acetate kinase</fullName>
        <ecNumber evidence="6">2.7.2.1</ecNumber>
    </recommendedName>
    <alternativeName>
        <fullName evidence="6">Acetokinase</fullName>
    </alternativeName>
</protein>
<gene>
    <name evidence="6" type="primary">ackA</name>
    <name evidence="8" type="ORF">GW534_04400</name>
</gene>
<organism evidence="8 9">
    <name type="scientific">Pallidibacillus pasinlerensis</name>
    <dbReference type="NCBI Taxonomy" id="2703818"/>
    <lineage>
        <taxon>Bacteria</taxon>
        <taxon>Bacillati</taxon>
        <taxon>Bacillota</taxon>
        <taxon>Bacilli</taxon>
        <taxon>Bacillales</taxon>
        <taxon>Bacillaceae</taxon>
        <taxon>Pallidibacillus</taxon>
    </lineage>
</organism>
<evidence type="ECO:0000313" key="8">
    <source>
        <dbReference type="EMBL" id="NCU17014.1"/>
    </source>
</evidence>
<dbReference type="CDD" id="cd24010">
    <property type="entry name" value="ASKHA_NBD_AcK_PK"/>
    <property type="match status" value="1"/>
</dbReference>
<evidence type="ECO:0000256" key="7">
    <source>
        <dbReference type="RuleBase" id="RU003835"/>
    </source>
</evidence>
<keyword evidence="5 6" id="KW-0067">ATP-binding</keyword>
<evidence type="ECO:0000256" key="6">
    <source>
        <dbReference type="HAMAP-Rule" id="MF_00020"/>
    </source>
</evidence>
<evidence type="ECO:0000256" key="3">
    <source>
        <dbReference type="ARBA" id="ARBA00022741"/>
    </source>
</evidence>
<sequence>MSNILAINAGSSSLKFQLIDMPEETVVTKGLVERIGLENGIFTISVNGEKVTLTQDIPDHGVAVQILLDQLISQGIIKSFDEIDGVGHRVVHGGEAFSDSVLITPEVLKEIENVSELAPLHNPANVTGIKAFQEILPNVPHVAVFDTAFHQTMPESSYLYSLPYEYYEKYGIRKYGFHGTSHKYVTQRAAELMGKPIEDLRLISCHLGNGASIAAVQGGKSIDTSMGFTPLAGLTMGTRSGDVDPALIPYIMEKTGQSAEEVINVFNKKSGLLGITGFSSDLRDIEEAAKEGNDRAELALKVFASHIHKYIGAYAARMNGVDAIIFTAGIGENSDTIRELVLTGLEYMGVYWDKDLNKGRGEERFISYPFSPVKVMVIPTNEEVMIARDTVRLGNI</sequence>
<dbReference type="InterPro" id="IPR004372">
    <property type="entry name" value="Ac/propionate_kinase"/>
</dbReference>
<reference evidence="8 9" key="1">
    <citation type="submission" date="2020-01" db="EMBL/GenBank/DDBJ databases">
        <title>A novel Bacillus sp. from Pasinler.</title>
        <authorList>
            <person name="Adiguzel A."/>
            <person name="Ay H."/>
            <person name="Baltaci M.O."/>
        </authorList>
    </citation>
    <scope>NUCLEOTIDE SEQUENCE [LARGE SCALE GENOMIC DNA]</scope>
    <source>
        <strain evidence="8 9">P1</strain>
    </source>
</reference>
<evidence type="ECO:0000256" key="5">
    <source>
        <dbReference type="ARBA" id="ARBA00022840"/>
    </source>
</evidence>
<feature type="binding site" evidence="6">
    <location>
        <position position="8"/>
    </location>
    <ligand>
        <name>Mg(2+)</name>
        <dbReference type="ChEBI" id="CHEBI:18420"/>
    </ligand>
</feature>
<dbReference type="GO" id="GO:0016301">
    <property type="term" value="F:kinase activity"/>
    <property type="evidence" value="ECO:0007669"/>
    <property type="project" value="UniProtKB-KW"/>
</dbReference>
<comment type="caution">
    <text evidence="8">The sequence shown here is derived from an EMBL/GenBank/DDBJ whole genome shotgun (WGS) entry which is preliminary data.</text>
</comment>
<keyword evidence="2 6" id="KW-0808">Transferase</keyword>
<keyword evidence="6" id="KW-0460">Magnesium</keyword>
<dbReference type="HAMAP" id="MF_00020">
    <property type="entry name" value="Acetate_kinase"/>
    <property type="match status" value="1"/>
</dbReference>
<comment type="pathway">
    <text evidence="6">Metabolic intermediate biosynthesis; acetyl-CoA biosynthesis; acetyl-CoA from acetate: step 1/2.</text>
</comment>
<comment type="subunit">
    <text evidence="6">Homodimer.</text>
</comment>
<comment type="subcellular location">
    <subcellularLocation>
        <location evidence="6">Cytoplasm</location>
    </subcellularLocation>
</comment>
<feature type="site" description="Transition state stabilizer" evidence="6">
    <location>
        <position position="178"/>
    </location>
</feature>
<feature type="active site" description="Proton donor/acceptor" evidence="6">
    <location>
        <position position="146"/>
    </location>
</feature>
<proteinExistence type="inferred from homology"/>
<dbReference type="Gene3D" id="3.30.420.40">
    <property type="match status" value="2"/>
</dbReference>
<feature type="binding site" evidence="6">
    <location>
        <position position="382"/>
    </location>
    <ligand>
        <name>Mg(2+)</name>
        <dbReference type="ChEBI" id="CHEBI:18420"/>
    </ligand>
</feature>
<dbReference type="SUPFAM" id="SSF53067">
    <property type="entry name" value="Actin-like ATPase domain"/>
    <property type="match status" value="2"/>
</dbReference>
<dbReference type="EMBL" id="JAACYS010000012">
    <property type="protein sequence ID" value="NCU17014.1"/>
    <property type="molecule type" value="Genomic_DNA"/>
</dbReference>
<dbReference type="PRINTS" id="PR00471">
    <property type="entry name" value="ACETATEKNASE"/>
</dbReference>
<evidence type="ECO:0000256" key="4">
    <source>
        <dbReference type="ARBA" id="ARBA00022777"/>
    </source>
</evidence>
<feature type="binding site" evidence="6">
    <location>
        <begin position="281"/>
        <end position="283"/>
    </location>
    <ligand>
        <name>ATP</name>
        <dbReference type="ChEBI" id="CHEBI:30616"/>
    </ligand>
</feature>
<keyword evidence="6" id="KW-0479">Metal-binding</keyword>
<feature type="site" description="Transition state stabilizer" evidence="6">
    <location>
        <position position="239"/>
    </location>
</feature>
<feature type="binding site" evidence="6">
    <location>
        <begin position="206"/>
        <end position="210"/>
    </location>
    <ligand>
        <name>ATP</name>
        <dbReference type="ChEBI" id="CHEBI:30616"/>
    </ligand>
</feature>
<dbReference type="Pfam" id="PF00871">
    <property type="entry name" value="Acetate_kinase"/>
    <property type="match status" value="1"/>
</dbReference>
<comment type="catalytic activity">
    <reaction evidence="6">
        <text>acetate + ATP = acetyl phosphate + ADP</text>
        <dbReference type="Rhea" id="RHEA:11352"/>
        <dbReference type="ChEBI" id="CHEBI:22191"/>
        <dbReference type="ChEBI" id="CHEBI:30089"/>
        <dbReference type="ChEBI" id="CHEBI:30616"/>
        <dbReference type="ChEBI" id="CHEBI:456216"/>
        <dbReference type="EC" id="2.7.2.1"/>
    </reaction>
</comment>
<evidence type="ECO:0000313" key="9">
    <source>
        <dbReference type="Proteomes" id="UP000743899"/>
    </source>
</evidence>
<feature type="binding site" evidence="6">
    <location>
        <position position="89"/>
    </location>
    <ligand>
        <name>substrate</name>
    </ligand>
</feature>
<dbReference type="InterPro" id="IPR043129">
    <property type="entry name" value="ATPase_NBD"/>
</dbReference>